<dbReference type="EMBL" id="MU006240">
    <property type="protein sequence ID" value="KAF2820698.1"/>
    <property type="molecule type" value="Genomic_DNA"/>
</dbReference>
<comment type="subcellular location">
    <subcellularLocation>
        <location evidence="1">Membrane</location>
        <topology evidence="1">Multi-pass membrane protein</topology>
    </subcellularLocation>
</comment>
<evidence type="ECO:0000256" key="1">
    <source>
        <dbReference type="ARBA" id="ARBA00004141"/>
    </source>
</evidence>
<keyword evidence="4 5" id="KW-0472">Membrane</keyword>
<evidence type="ECO:0000313" key="8">
    <source>
        <dbReference type="Proteomes" id="UP000799424"/>
    </source>
</evidence>
<dbReference type="Proteomes" id="UP000799424">
    <property type="component" value="Unassembled WGS sequence"/>
</dbReference>
<protein>
    <recommendedName>
        <fullName evidence="6">MARVEL domain-containing protein</fullName>
    </recommendedName>
</protein>
<sequence length="185" mass="20282">MASHANADYGAPTARSNKMHRPLLTATHALHLISSFIVMGIAAYLLKHDGRNTHLICWVTIAAISTFLALLALLALILPAMKSYKGYFAPLDWAFSYLWLTAFIFAAQDYRNSVCRLRFRGSLDCSLIKTIVAFTFLAFLTSLIGAILEIRLFDVQRYKRAPTAGSAIGDKTPAVTTAQPSGTVI</sequence>
<keyword evidence="8" id="KW-1185">Reference proteome</keyword>
<feature type="transmembrane region" description="Helical" evidence="5">
    <location>
        <begin position="55"/>
        <end position="81"/>
    </location>
</feature>
<evidence type="ECO:0000256" key="3">
    <source>
        <dbReference type="ARBA" id="ARBA00022989"/>
    </source>
</evidence>
<evidence type="ECO:0000259" key="6">
    <source>
        <dbReference type="Pfam" id="PF01284"/>
    </source>
</evidence>
<dbReference type="PANTHER" id="PTHR39608">
    <property type="entry name" value="INTEGRAL MEMBRANE PROTEIN (AFU_ORTHOLOGUE AFUA_5G08640)"/>
    <property type="match status" value="1"/>
</dbReference>
<keyword evidence="3 5" id="KW-1133">Transmembrane helix</keyword>
<dbReference type="Pfam" id="PF01284">
    <property type="entry name" value="MARVEL"/>
    <property type="match status" value="1"/>
</dbReference>
<dbReference type="InterPro" id="IPR008253">
    <property type="entry name" value="Marvel"/>
</dbReference>
<feature type="transmembrane region" description="Helical" evidence="5">
    <location>
        <begin position="87"/>
        <end position="106"/>
    </location>
</feature>
<evidence type="ECO:0000256" key="4">
    <source>
        <dbReference type="ARBA" id="ARBA00023136"/>
    </source>
</evidence>
<organism evidence="7 8">
    <name type="scientific">Ophiobolus disseminans</name>
    <dbReference type="NCBI Taxonomy" id="1469910"/>
    <lineage>
        <taxon>Eukaryota</taxon>
        <taxon>Fungi</taxon>
        <taxon>Dikarya</taxon>
        <taxon>Ascomycota</taxon>
        <taxon>Pezizomycotina</taxon>
        <taxon>Dothideomycetes</taxon>
        <taxon>Pleosporomycetidae</taxon>
        <taxon>Pleosporales</taxon>
        <taxon>Pleosporineae</taxon>
        <taxon>Phaeosphaeriaceae</taxon>
        <taxon>Ophiobolus</taxon>
    </lineage>
</organism>
<evidence type="ECO:0000313" key="7">
    <source>
        <dbReference type="EMBL" id="KAF2820698.1"/>
    </source>
</evidence>
<reference evidence="7" key="1">
    <citation type="journal article" date="2020" name="Stud. Mycol.">
        <title>101 Dothideomycetes genomes: a test case for predicting lifestyles and emergence of pathogens.</title>
        <authorList>
            <person name="Haridas S."/>
            <person name="Albert R."/>
            <person name="Binder M."/>
            <person name="Bloem J."/>
            <person name="Labutti K."/>
            <person name="Salamov A."/>
            <person name="Andreopoulos B."/>
            <person name="Baker S."/>
            <person name="Barry K."/>
            <person name="Bills G."/>
            <person name="Bluhm B."/>
            <person name="Cannon C."/>
            <person name="Castanera R."/>
            <person name="Culley D."/>
            <person name="Daum C."/>
            <person name="Ezra D."/>
            <person name="Gonzalez J."/>
            <person name="Henrissat B."/>
            <person name="Kuo A."/>
            <person name="Liang C."/>
            <person name="Lipzen A."/>
            <person name="Lutzoni F."/>
            <person name="Magnuson J."/>
            <person name="Mondo S."/>
            <person name="Nolan M."/>
            <person name="Ohm R."/>
            <person name="Pangilinan J."/>
            <person name="Park H.-J."/>
            <person name="Ramirez L."/>
            <person name="Alfaro M."/>
            <person name="Sun H."/>
            <person name="Tritt A."/>
            <person name="Yoshinaga Y."/>
            <person name="Zwiers L.-H."/>
            <person name="Turgeon B."/>
            <person name="Goodwin S."/>
            <person name="Spatafora J."/>
            <person name="Crous P."/>
            <person name="Grigoriev I."/>
        </authorList>
    </citation>
    <scope>NUCLEOTIDE SEQUENCE</scope>
    <source>
        <strain evidence="7">CBS 113818</strain>
    </source>
</reference>
<dbReference type="GO" id="GO:0016020">
    <property type="term" value="C:membrane"/>
    <property type="evidence" value="ECO:0007669"/>
    <property type="project" value="UniProtKB-SubCell"/>
</dbReference>
<proteinExistence type="predicted"/>
<evidence type="ECO:0000256" key="5">
    <source>
        <dbReference type="SAM" id="Phobius"/>
    </source>
</evidence>
<feature type="transmembrane region" description="Helical" evidence="5">
    <location>
        <begin position="127"/>
        <end position="148"/>
    </location>
</feature>
<evidence type="ECO:0000256" key="2">
    <source>
        <dbReference type="ARBA" id="ARBA00022692"/>
    </source>
</evidence>
<feature type="transmembrane region" description="Helical" evidence="5">
    <location>
        <begin position="28"/>
        <end position="46"/>
    </location>
</feature>
<dbReference type="OrthoDB" id="20872at2759"/>
<dbReference type="AlphaFoldDB" id="A0A6A6ZIJ3"/>
<accession>A0A6A6ZIJ3</accession>
<feature type="domain" description="MARVEL" evidence="6">
    <location>
        <begin position="26"/>
        <end position="148"/>
    </location>
</feature>
<gene>
    <name evidence="7" type="ORF">CC86DRAFT_459648</name>
</gene>
<name>A0A6A6ZIJ3_9PLEO</name>
<keyword evidence="2 5" id="KW-0812">Transmembrane</keyword>
<dbReference type="PANTHER" id="PTHR39608:SF2">
    <property type="entry name" value="MARVEL DOMAIN-CONTAINING PROTEIN"/>
    <property type="match status" value="1"/>
</dbReference>